<name>A0A2A3TXF5_LEVBR</name>
<sequence length="65" mass="7501">MEFDSVREAMEFLISYNESPRKNMKVDGHEPSFEDLQEANREALYSVCDLLGMSDLYLHLGEQTA</sequence>
<comment type="caution">
    <text evidence="1">The sequence shown here is derived from an EMBL/GenBank/DDBJ whole genome shotgun (WGS) entry which is preliminary data.</text>
</comment>
<dbReference type="AlphaFoldDB" id="A0A2A3TXF5"/>
<dbReference type="EMBL" id="NVYO01000001">
    <property type="protein sequence ID" value="PBQ23388.1"/>
    <property type="molecule type" value="Genomic_DNA"/>
</dbReference>
<organism evidence="1 2">
    <name type="scientific">Levilactobacillus brevis</name>
    <name type="common">Lactobacillus brevis</name>
    <dbReference type="NCBI Taxonomy" id="1580"/>
    <lineage>
        <taxon>Bacteria</taxon>
        <taxon>Bacillati</taxon>
        <taxon>Bacillota</taxon>
        <taxon>Bacilli</taxon>
        <taxon>Lactobacillales</taxon>
        <taxon>Lactobacillaceae</taxon>
        <taxon>Levilactobacillus</taxon>
    </lineage>
</organism>
<reference evidence="1 2" key="1">
    <citation type="submission" date="2017-09" db="EMBL/GenBank/DDBJ databases">
        <title>Genome sequence of Lactobacillus brevis D7.</title>
        <authorList>
            <person name="Kwon M.-S."/>
            <person name="Lim S.K."/>
            <person name="Choi H.-J."/>
        </authorList>
    </citation>
    <scope>NUCLEOTIDE SEQUENCE [LARGE SCALE GENOMIC DNA]</scope>
    <source>
        <strain evidence="1 2">D7</strain>
    </source>
</reference>
<dbReference type="Proteomes" id="UP000217918">
    <property type="component" value="Unassembled WGS sequence"/>
</dbReference>
<gene>
    <name evidence="1" type="ORF">CNR29_04965</name>
</gene>
<evidence type="ECO:0000313" key="1">
    <source>
        <dbReference type="EMBL" id="PBQ23388.1"/>
    </source>
</evidence>
<proteinExistence type="predicted"/>
<evidence type="ECO:0000313" key="2">
    <source>
        <dbReference type="Proteomes" id="UP000217918"/>
    </source>
</evidence>
<protein>
    <submittedName>
        <fullName evidence="1">Uncharacterized protein</fullName>
    </submittedName>
</protein>
<dbReference type="RefSeq" id="WP_096109855.1">
    <property type="nucleotide sequence ID" value="NZ_NVYO01000001.1"/>
</dbReference>
<accession>A0A2A3TXF5</accession>